<reference evidence="2 3" key="1">
    <citation type="submission" date="2016-12" db="EMBL/GenBank/DDBJ databases">
        <title>Izhakiella australiana sp. nov. of genus Izhakiella isolated from Australian desert.</title>
        <authorList>
            <person name="Ji M."/>
        </authorList>
    </citation>
    <scope>NUCLEOTIDE SEQUENCE [LARGE SCALE GENOMIC DNA]</scope>
    <source>
        <strain evidence="2 3">D4N98</strain>
    </source>
</reference>
<keyword evidence="1" id="KW-0812">Transmembrane</keyword>
<organism evidence="2 3">
    <name type="scientific">Izhakiella australiensis</name>
    <dbReference type="NCBI Taxonomy" id="1926881"/>
    <lineage>
        <taxon>Bacteria</taxon>
        <taxon>Pseudomonadati</taxon>
        <taxon>Pseudomonadota</taxon>
        <taxon>Gammaproteobacteria</taxon>
        <taxon>Enterobacterales</taxon>
        <taxon>Erwiniaceae</taxon>
        <taxon>Izhakiella</taxon>
    </lineage>
</organism>
<dbReference type="EMBL" id="MRUL01000011">
    <property type="protein sequence ID" value="OON39001.1"/>
    <property type="molecule type" value="Genomic_DNA"/>
</dbReference>
<dbReference type="RefSeq" id="WP_078003550.1">
    <property type="nucleotide sequence ID" value="NZ_MRUL01000011.1"/>
</dbReference>
<comment type="caution">
    <text evidence="2">The sequence shown here is derived from an EMBL/GenBank/DDBJ whole genome shotgun (WGS) entry which is preliminary data.</text>
</comment>
<evidence type="ECO:0000313" key="3">
    <source>
        <dbReference type="Proteomes" id="UP000190667"/>
    </source>
</evidence>
<dbReference type="Pfam" id="PF11119">
    <property type="entry name" value="DUF2633"/>
    <property type="match status" value="1"/>
</dbReference>
<evidence type="ECO:0000313" key="2">
    <source>
        <dbReference type="EMBL" id="OON39001.1"/>
    </source>
</evidence>
<dbReference type="AlphaFoldDB" id="A0A1S8YIU8"/>
<dbReference type="OrthoDB" id="6433189at2"/>
<keyword evidence="1" id="KW-0472">Membrane</keyword>
<gene>
    <name evidence="2" type="ORF">BTJ39_15240</name>
</gene>
<keyword evidence="1" id="KW-1133">Transmembrane helix</keyword>
<keyword evidence="3" id="KW-1185">Reference proteome</keyword>
<protein>
    <recommendedName>
        <fullName evidence="4">DUF2633 domain-containing protein</fullName>
    </recommendedName>
</protein>
<sequence length="68" mass="7636">MDSATTPYHRRQRRKSSLMTRIVLLISFIILIGRLVFVIPGAISHHQQKQLEVSAPAAPVTVKVNNDD</sequence>
<evidence type="ECO:0008006" key="4">
    <source>
        <dbReference type="Google" id="ProtNLM"/>
    </source>
</evidence>
<dbReference type="Proteomes" id="UP000190667">
    <property type="component" value="Unassembled WGS sequence"/>
</dbReference>
<accession>A0A1S8YIU8</accession>
<dbReference type="STRING" id="1926881.BTJ39_15240"/>
<proteinExistence type="predicted"/>
<feature type="transmembrane region" description="Helical" evidence="1">
    <location>
        <begin position="21"/>
        <end position="43"/>
    </location>
</feature>
<name>A0A1S8YIU8_9GAMM</name>
<dbReference type="InterPro" id="IPR022576">
    <property type="entry name" value="YfgG"/>
</dbReference>
<evidence type="ECO:0000256" key="1">
    <source>
        <dbReference type="SAM" id="Phobius"/>
    </source>
</evidence>